<dbReference type="Pfam" id="PF01381">
    <property type="entry name" value="HTH_3"/>
    <property type="match status" value="1"/>
</dbReference>
<dbReference type="CDD" id="cd00093">
    <property type="entry name" value="HTH_XRE"/>
    <property type="match status" value="1"/>
</dbReference>
<dbReference type="PANTHER" id="PTHR36924:SF1">
    <property type="entry name" value="ANTITOXIN HIGA-1"/>
    <property type="match status" value="1"/>
</dbReference>
<dbReference type="InterPro" id="IPR013430">
    <property type="entry name" value="Toxin_antidote_HigA"/>
</dbReference>
<dbReference type="Gene3D" id="1.10.260.40">
    <property type="entry name" value="lambda repressor-like DNA-binding domains"/>
    <property type="match status" value="1"/>
</dbReference>
<protein>
    <submittedName>
        <fullName evidence="3">Uncharacterized HTH-type transcriptional regulator Synpcc7942_2319</fullName>
    </submittedName>
</protein>
<keyword evidence="1" id="KW-0238">DNA-binding</keyword>
<evidence type="ECO:0000256" key="1">
    <source>
        <dbReference type="ARBA" id="ARBA00023125"/>
    </source>
</evidence>
<dbReference type="PROSITE" id="PS50943">
    <property type="entry name" value="HTH_CROC1"/>
    <property type="match status" value="1"/>
</dbReference>
<accession>E1YI98</accession>
<dbReference type="InterPro" id="IPR010982">
    <property type="entry name" value="Lambda_DNA-bd_dom_sf"/>
</dbReference>
<dbReference type="SUPFAM" id="SSF47413">
    <property type="entry name" value="lambda repressor-like DNA-binding domains"/>
    <property type="match status" value="1"/>
</dbReference>
<dbReference type="SMART" id="SM00530">
    <property type="entry name" value="HTH_XRE"/>
    <property type="match status" value="1"/>
</dbReference>
<dbReference type="PANTHER" id="PTHR36924">
    <property type="entry name" value="ANTITOXIN HIGA-1"/>
    <property type="match status" value="1"/>
</dbReference>
<reference evidence="3" key="1">
    <citation type="journal article" date="2011" name="Environ. Microbiol.">
        <title>Genomic insights into the metabolic potential of the polycyclic aromatic hydrocarbon degrading sulfate-reducing Deltaproteobacterium N47.</title>
        <authorList>
            <person name="Bergmann F."/>
            <person name="Selesi D."/>
            <person name="Weinmaier T."/>
            <person name="Tischler P."/>
            <person name="Rattei T."/>
            <person name="Meckenstock R.U."/>
        </authorList>
    </citation>
    <scope>NUCLEOTIDE SEQUENCE</scope>
</reference>
<organism evidence="3">
    <name type="scientific">uncultured Desulfobacterium sp</name>
    <dbReference type="NCBI Taxonomy" id="201089"/>
    <lineage>
        <taxon>Bacteria</taxon>
        <taxon>Pseudomonadati</taxon>
        <taxon>Thermodesulfobacteriota</taxon>
        <taxon>Desulfobacteria</taxon>
        <taxon>Desulfobacterales</taxon>
        <taxon>Desulfobacteriaceae</taxon>
        <taxon>Desulfobacterium</taxon>
        <taxon>environmental samples</taxon>
    </lineage>
</organism>
<gene>
    <name evidence="3" type="ORF">N47_D31760</name>
</gene>
<dbReference type="EMBL" id="FR695874">
    <property type="protein sequence ID" value="CBX30367.1"/>
    <property type="molecule type" value="Genomic_DNA"/>
</dbReference>
<name>E1YI98_9BACT</name>
<feature type="domain" description="HTH cro/C1-type" evidence="2">
    <location>
        <begin position="22"/>
        <end position="77"/>
    </location>
</feature>
<dbReference type="AlphaFoldDB" id="E1YI98"/>
<dbReference type="GO" id="GO:0003677">
    <property type="term" value="F:DNA binding"/>
    <property type="evidence" value="ECO:0007669"/>
    <property type="project" value="UniProtKB-KW"/>
</dbReference>
<proteinExistence type="predicted"/>
<evidence type="ECO:0000313" key="3">
    <source>
        <dbReference type="EMBL" id="CBX30367.1"/>
    </source>
</evidence>
<evidence type="ECO:0000259" key="2">
    <source>
        <dbReference type="PROSITE" id="PS50943"/>
    </source>
</evidence>
<dbReference type="InterPro" id="IPR001387">
    <property type="entry name" value="Cro/C1-type_HTH"/>
</dbReference>
<dbReference type="NCBIfam" id="TIGR02607">
    <property type="entry name" value="antidote_HigA"/>
    <property type="match status" value="1"/>
</dbReference>
<sequence length="104" mass="11827">MKIIIREGKMTMYNPPHPGEIIKEFCVEPLNINVTEAARTLGVTRKTFSALLNGRSGISPEMALRLSKVFGRTPEGWLRLQLQYDLWKTRQSIDIGDLKRIEAA</sequence>